<dbReference type="PANTHER" id="PTHR43630:SF1">
    <property type="entry name" value="POLY-BETA-1,6-N-ACETYL-D-GLUCOSAMINE SYNTHASE"/>
    <property type="match status" value="1"/>
</dbReference>
<accession>A0A3A1U0D5</accession>
<keyword evidence="4" id="KW-0812">Transmembrane</keyword>
<feature type="transmembrane region" description="Helical" evidence="4">
    <location>
        <begin position="429"/>
        <end position="453"/>
    </location>
</feature>
<evidence type="ECO:0000256" key="4">
    <source>
        <dbReference type="SAM" id="Phobius"/>
    </source>
</evidence>
<evidence type="ECO:0000256" key="1">
    <source>
        <dbReference type="ARBA" id="ARBA00006739"/>
    </source>
</evidence>
<dbReference type="Proteomes" id="UP000265742">
    <property type="component" value="Unassembled WGS sequence"/>
</dbReference>
<gene>
    <name evidence="6" type="ORF">D1781_00145</name>
</gene>
<proteinExistence type="inferred from homology"/>
<dbReference type="OrthoDB" id="9797391at2"/>
<keyword evidence="7" id="KW-1185">Reference proteome</keyword>
<dbReference type="AlphaFoldDB" id="A0A3A1U0D5"/>
<dbReference type="GO" id="GO:0016757">
    <property type="term" value="F:glycosyltransferase activity"/>
    <property type="evidence" value="ECO:0007669"/>
    <property type="project" value="UniProtKB-KW"/>
</dbReference>
<feature type="transmembrane region" description="Helical" evidence="4">
    <location>
        <begin position="305"/>
        <end position="327"/>
    </location>
</feature>
<dbReference type="Gene3D" id="3.90.550.10">
    <property type="entry name" value="Spore Coat Polysaccharide Biosynthesis Protein SpsA, Chain A"/>
    <property type="match status" value="1"/>
</dbReference>
<comment type="similarity">
    <text evidence="1">Belongs to the glycosyltransferase 2 family.</text>
</comment>
<keyword evidence="4" id="KW-0472">Membrane</keyword>
<dbReference type="CDD" id="cd06423">
    <property type="entry name" value="CESA_like"/>
    <property type="match status" value="1"/>
</dbReference>
<dbReference type="InterPro" id="IPR029044">
    <property type="entry name" value="Nucleotide-diphossugar_trans"/>
</dbReference>
<keyword evidence="4" id="KW-1133">Transmembrane helix</keyword>
<sequence length="465" mass="51019">MPLPATPDLLDLERLLEPPARRRVEDARIAAILPAYNEEASIGATIESLLAQTRVPDAVFVLVNNSTDETYWVAREYQGEHRRTHRDAVMTCSVTVIDMGEVPDKKVGALNYGFALAKDYDYILGVDGDTVLDRRCLQHLAEEIVSDSRVGGVSAIYGFDQSVARSPLQGFLVRSQRFQFAGFNMDNLLRSRNMAVLGGQCSLLNVAAMKRTMIANRQDTPWVVDSEIEDSLLSLQLRSAGYRTKISASARAAVGAMTTVRALDAQQVKWNAGGVELILGNPLHPNLRLRWRENVAMLMNLASRVLFLALAAAALSVHAFAFAWWWALPPVVSVLLALRTATSMKGWTARDVLHAIAFVPGEIYMLLRGVHFLKAWAQVVTRTERDNWAAQARAENGQGGGAGALVAVLGAGLVTAVVAWGWLQLDAVWQSGLLTVGWTVLAVVTVLQTLAMLRKLLRRHRGFTV</sequence>
<dbReference type="PANTHER" id="PTHR43630">
    <property type="entry name" value="POLY-BETA-1,6-N-ACETYL-D-GLUCOSAMINE SYNTHASE"/>
    <property type="match status" value="1"/>
</dbReference>
<dbReference type="InterPro" id="IPR001173">
    <property type="entry name" value="Glyco_trans_2-like"/>
</dbReference>
<dbReference type="RefSeq" id="WP_119480295.1">
    <property type="nucleotide sequence ID" value="NZ_QXTG01000001.1"/>
</dbReference>
<comment type="caution">
    <text evidence="6">The sequence shown here is derived from an EMBL/GenBank/DDBJ whole genome shotgun (WGS) entry which is preliminary data.</text>
</comment>
<keyword evidence="2" id="KW-0328">Glycosyltransferase</keyword>
<dbReference type="EMBL" id="QXTG01000001">
    <property type="protein sequence ID" value="RIX29932.1"/>
    <property type="molecule type" value="Genomic_DNA"/>
</dbReference>
<feature type="domain" description="Glycosyltransferase 2-like" evidence="5">
    <location>
        <begin position="32"/>
        <end position="208"/>
    </location>
</feature>
<evidence type="ECO:0000259" key="5">
    <source>
        <dbReference type="Pfam" id="PF00535"/>
    </source>
</evidence>
<name>A0A3A1U0D5_9MICO</name>
<dbReference type="SUPFAM" id="SSF53448">
    <property type="entry name" value="Nucleotide-diphospho-sugar transferases"/>
    <property type="match status" value="1"/>
</dbReference>
<feature type="transmembrane region" description="Helical" evidence="4">
    <location>
        <begin position="402"/>
        <end position="423"/>
    </location>
</feature>
<evidence type="ECO:0000256" key="3">
    <source>
        <dbReference type="ARBA" id="ARBA00022679"/>
    </source>
</evidence>
<reference evidence="7" key="1">
    <citation type="submission" date="2018-09" db="EMBL/GenBank/DDBJ databases">
        <authorList>
            <person name="Kim I."/>
        </authorList>
    </citation>
    <scope>NUCLEOTIDE SEQUENCE [LARGE SCALE GENOMIC DNA]</scope>
    <source>
        <strain evidence="7">DD4a</strain>
    </source>
</reference>
<evidence type="ECO:0000313" key="6">
    <source>
        <dbReference type="EMBL" id="RIX29932.1"/>
    </source>
</evidence>
<organism evidence="6 7">
    <name type="scientific">Amnibacterium setariae</name>
    <dbReference type="NCBI Taxonomy" id="2306585"/>
    <lineage>
        <taxon>Bacteria</taxon>
        <taxon>Bacillati</taxon>
        <taxon>Actinomycetota</taxon>
        <taxon>Actinomycetes</taxon>
        <taxon>Micrococcales</taxon>
        <taxon>Microbacteriaceae</taxon>
        <taxon>Amnibacterium</taxon>
    </lineage>
</organism>
<dbReference type="Pfam" id="PF00535">
    <property type="entry name" value="Glycos_transf_2"/>
    <property type="match status" value="1"/>
</dbReference>
<protein>
    <submittedName>
        <fullName evidence="6">Glycosyltransferase</fullName>
    </submittedName>
</protein>
<evidence type="ECO:0000256" key="2">
    <source>
        <dbReference type="ARBA" id="ARBA00022676"/>
    </source>
</evidence>
<keyword evidence="3 6" id="KW-0808">Transferase</keyword>
<evidence type="ECO:0000313" key="7">
    <source>
        <dbReference type="Proteomes" id="UP000265742"/>
    </source>
</evidence>